<organism evidence="1 2">
    <name type="scientific">Leptospira weilii str. 2006001855</name>
    <dbReference type="NCBI Taxonomy" id="996804"/>
    <lineage>
        <taxon>Bacteria</taxon>
        <taxon>Pseudomonadati</taxon>
        <taxon>Spirochaetota</taxon>
        <taxon>Spirochaetia</taxon>
        <taxon>Leptospirales</taxon>
        <taxon>Leptospiraceae</taxon>
        <taxon>Leptospira</taxon>
    </lineage>
</organism>
<sequence>MSLTNVAKSLEDFRRPIQFFRKLPKATNARGESIREFATGIPLTWPVTTISSKQLYVLPDGQYSSEDRNFYQIGKAIQVNVGDEFEFDRVRYIVSMIKDLNFEAGFIRYVCKKKVSNS</sequence>
<proteinExistence type="predicted"/>
<evidence type="ECO:0000313" key="2">
    <source>
        <dbReference type="Proteomes" id="UP000012101"/>
    </source>
</evidence>
<protein>
    <submittedName>
        <fullName evidence="1">Uncharacterized protein</fullName>
    </submittedName>
</protein>
<comment type="caution">
    <text evidence="1">The sequence shown here is derived from an EMBL/GenBank/DDBJ whole genome shotgun (WGS) entry which is preliminary data.</text>
</comment>
<name>M6FLE1_9LEPT</name>
<evidence type="ECO:0000313" key="1">
    <source>
        <dbReference type="EMBL" id="EMM73563.1"/>
    </source>
</evidence>
<dbReference type="AlphaFoldDB" id="M6FLE1"/>
<dbReference type="EMBL" id="AFJM02000028">
    <property type="protein sequence ID" value="EMM73563.1"/>
    <property type="molecule type" value="Genomic_DNA"/>
</dbReference>
<gene>
    <name evidence="1" type="ORF">LEP1GSC038_2740</name>
</gene>
<dbReference type="Proteomes" id="UP000012101">
    <property type="component" value="Unassembled WGS sequence"/>
</dbReference>
<accession>M6FLE1</accession>
<reference evidence="1 2" key="1">
    <citation type="submission" date="2013-01" db="EMBL/GenBank/DDBJ databases">
        <authorList>
            <person name="Harkins D.M."/>
            <person name="Durkin A.S."/>
            <person name="Brinkac L.M."/>
            <person name="Haft D.H."/>
            <person name="Selengut J.D."/>
            <person name="Sanka R."/>
            <person name="DePew J."/>
            <person name="Purushe J."/>
            <person name="Hospenthal D.R."/>
            <person name="Murray C.K."/>
            <person name="Pimentel G."/>
            <person name="Wasfy M."/>
            <person name="Vinetz J.M."/>
            <person name="Sutton G.G."/>
            <person name="Nierman W.C."/>
            <person name="Fouts D.E."/>
        </authorList>
    </citation>
    <scope>NUCLEOTIDE SEQUENCE [LARGE SCALE GENOMIC DNA]</scope>
    <source>
        <strain evidence="1 2">2006001855</strain>
    </source>
</reference>